<reference evidence="4" key="1">
    <citation type="submission" date="2019-06" db="EMBL/GenBank/DDBJ databases">
        <authorList>
            <person name="Le Quere A."/>
            <person name="Colella S."/>
        </authorList>
    </citation>
    <scope>NUCLEOTIDE SEQUENCE</scope>
    <source>
        <strain evidence="4">EmedicaeMD41</strain>
    </source>
</reference>
<evidence type="ECO:0000256" key="1">
    <source>
        <dbReference type="SAM" id="MobiDB-lite"/>
    </source>
</evidence>
<evidence type="ECO:0000259" key="3">
    <source>
        <dbReference type="PROSITE" id="PS51781"/>
    </source>
</evidence>
<dbReference type="InterPro" id="IPR003646">
    <property type="entry name" value="SH3-like_bac-type"/>
</dbReference>
<protein>
    <submittedName>
        <fullName evidence="4">SH3 type 3 domain protein</fullName>
    </submittedName>
</protein>
<dbReference type="Proteomes" id="UP000507954">
    <property type="component" value="Unassembled WGS sequence"/>
</dbReference>
<proteinExistence type="predicted"/>
<feature type="chain" id="PRO_5021470870" evidence="2">
    <location>
        <begin position="24"/>
        <end position="221"/>
    </location>
</feature>
<evidence type="ECO:0000256" key="2">
    <source>
        <dbReference type="SAM" id="SignalP"/>
    </source>
</evidence>
<keyword evidence="2" id="KW-0732">Signal</keyword>
<feature type="domain" description="SH3b" evidence="3">
    <location>
        <begin position="22"/>
        <end position="86"/>
    </location>
</feature>
<dbReference type="PROSITE" id="PS51781">
    <property type="entry name" value="SH3B"/>
    <property type="match status" value="1"/>
</dbReference>
<name>A0A508X6T7_9HYPH</name>
<feature type="signal peptide" evidence="2">
    <location>
        <begin position="1"/>
        <end position="23"/>
    </location>
</feature>
<sequence length="221" mass="26677">MKKVFLRTVAVCALLLMPAVASAAEGFATANVNMRSGPSTYYPAVTVIPAGDSVEIHGCLSDRPWCDVSFYGGRGWVAGRYVQAAFQSRRVYVEPEYYRPLGIPTVVFEFDSYWDRNYRGRDFYRDRDRWRHDRDWDRERERDGRKWERRQVRERRDWERDRDRERREWEPEYGRDDDRWRRRVESEGYRPDGAEQPRRERRYEGHRTIVDCNSGDVRCEE</sequence>
<dbReference type="Gene3D" id="2.30.30.40">
    <property type="entry name" value="SH3 Domains"/>
    <property type="match status" value="1"/>
</dbReference>
<dbReference type="RefSeq" id="WP_018208778.1">
    <property type="nucleotide sequence ID" value="NZ_CABFNB010000161.1"/>
</dbReference>
<evidence type="ECO:0000313" key="4">
    <source>
        <dbReference type="EMBL" id="VTZ65576.1"/>
    </source>
</evidence>
<dbReference type="Pfam" id="PF08239">
    <property type="entry name" value="SH3_3"/>
    <property type="match status" value="1"/>
</dbReference>
<accession>A0A508X6T7</accession>
<dbReference type="AlphaFoldDB" id="A0A508X6T7"/>
<dbReference type="EMBL" id="CABFNB010000161">
    <property type="protein sequence ID" value="VTZ65576.1"/>
    <property type="molecule type" value="Genomic_DNA"/>
</dbReference>
<gene>
    <name evidence="4" type="ORF">EMEDMD4_90068</name>
</gene>
<organism evidence="4">
    <name type="scientific">Sinorhizobium medicae</name>
    <dbReference type="NCBI Taxonomy" id="110321"/>
    <lineage>
        <taxon>Bacteria</taxon>
        <taxon>Pseudomonadati</taxon>
        <taxon>Pseudomonadota</taxon>
        <taxon>Alphaproteobacteria</taxon>
        <taxon>Hyphomicrobiales</taxon>
        <taxon>Rhizobiaceae</taxon>
        <taxon>Sinorhizobium/Ensifer group</taxon>
        <taxon>Sinorhizobium</taxon>
    </lineage>
</organism>
<feature type="region of interest" description="Disordered" evidence="1">
    <location>
        <begin position="186"/>
        <end position="206"/>
    </location>
</feature>
<dbReference type="SMART" id="SM00287">
    <property type="entry name" value="SH3b"/>
    <property type="match status" value="1"/>
</dbReference>